<protein>
    <recommendedName>
        <fullName evidence="1">CBM20 domain-containing protein</fullName>
    </recommendedName>
</protein>
<dbReference type="AlphaFoldDB" id="A0A8S1MGC3"/>
<keyword evidence="3" id="KW-1185">Reference proteome</keyword>
<accession>A0A8S1MGC3</accession>
<gene>
    <name evidence="2" type="ORF">PSON_ATCC_30995.1.T0390244</name>
</gene>
<dbReference type="PANTHER" id="PTHR12121">
    <property type="entry name" value="CARBON CATABOLITE REPRESSOR PROTEIN 4"/>
    <property type="match status" value="1"/>
</dbReference>
<evidence type="ECO:0000313" key="2">
    <source>
        <dbReference type="EMBL" id="CAD8079700.1"/>
    </source>
</evidence>
<dbReference type="InterPro" id="IPR002044">
    <property type="entry name" value="CBM20"/>
</dbReference>
<dbReference type="PANTHER" id="PTHR12121:SF36">
    <property type="entry name" value="ENDONUCLEASE_EXONUCLEASE_PHOSPHATASE DOMAIN-CONTAINING PROTEIN"/>
    <property type="match status" value="1"/>
</dbReference>
<dbReference type="GO" id="GO:0000175">
    <property type="term" value="F:3'-5'-RNA exonuclease activity"/>
    <property type="evidence" value="ECO:0007669"/>
    <property type="project" value="TreeGrafter"/>
</dbReference>
<dbReference type="FunFam" id="3.60.10.10:FF:000049">
    <property type="entry name" value="uncharacterized protein LOC103698197 isoform X2"/>
    <property type="match status" value="1"/>
</dbReference>
<dbReference type="SMART" id="SM01065">
    <property type="entry name" value="CBM_2"/>
    <property type="match status" value="1"/>
</dbReference>
<evidence type="ECO:0000313" key="3">
    <source>
        <dbReference type="Proteomes" id="UP000692954"/>
    </source>
</evidence>
<dbReference type="CDD" id="cd09083">
    <property type="entry name" value="EEP-1"/>
    <property type="match status" value="1"/>
</dbReference>
<comment type="caution">
    <text evidence="2">The sequence shown here is derived from an EMBL/GenBank/DDBJ whole genome shotgun (WGS) entry which is preliminary data.</text>
</comment>
<dbReference type="GO" id="GO:2001070">
    <property type="term" value="F:starch binding"/>
    <property type="evidence" value="ECO:0007669"/>
    <property type="project" value="InterPro"/>
</dbReference>
<sequence length="349" mass="40772">MSIVFAQLRQLRYGYSLYVTGNCNELGCWNPEKAIQLNYNEIDLWKCEVEIKSENAVEYKYFVAKTNNPQWDIRWDEGQNKVLDRTKSTDQSKIMTFNIRYDCQEDANQKRDWSHRKNLVQKLIKQINPEIFGLQEVLAHQQADLLQSFSTNYNSIGRGRQYNFWDDEACPIFYDMIKYNLIKAEIFWLSDTPKNAGSKTYGNGFPRICTYVSLLNKMSQDIYHVYNAHFDHEHKQSQVKSAEQIIKHIQQYCSAQDKIIVMGDLNSLPLSDSVKILQSPIGQNLKLENTIGALEIVLATYHAWYGMKLGMHIDYIFLGNLKKKSIMIINDQIEKQYASDHFPKVVVFE</sequence>
<dbReference type="EMBL" id="CAJJDN010000039">
    <property type="protein sequence ID" value="CAD8079700.1"/>
    <property type="molecule type" value="Genomic_DNA"/>
</dbReference>
<reference evidence="2" key="1">
    <citation type="submission" date="2021-01" db="EMBL/GenBank/DDBJ databases">
        <authorList>
            <consortium name="Genoscope - CEA"/>
            <person name="William W."/>
        </authorList>
    </citation>
    <scope>NUCLEOTIDE SEQUENCE</scope>
</reference>
<organism evidence="2 3">
    <name type="scientific">Paramecium sonneborni</name>
    <dbReference type="NCBI Taxonomy" id="65129"/>
    <lineage>
        <taxon>Eukaryota</taxon>
        <taxon>Sar</taxon>
        <taxon>Alveolata</taxon>
        <taxon>Ciliophora</taxon>
        <taxon>Intramacronucleata</taxon>
        <taxon>Oligohymenophorea</taxon>
        <taxon>Peniculida</taxon>
        <taxon>Parameciidae</taxon>
        <taxon>Paramecium</taxon>
    </lineage>
</organism>
<feature type="domain" description="CBM20" evidence="1">
    <location>
        <begin position="1"/>
        <end position="99"/>
    </location>
</feature>
<dbReference type="Pfam" id="PF00686">
    <property type="entry name" value="CBM_20"/>
    <property type="match status" value="1"/>
</dbReference>
<dbReference type="InterPro" id="IPR050410">
    <property type="entry name" value="CCR4/nocturin_mRNA_transcr"/>
</dbReference>
<dbReference type="Pfam" id="PF03372">
    <property type="entry name" value="Exo_endo_phos"/>
    <property type="match status" value="1"/>
</dbReference>
<evidence type="ECO:0000259" key="1">
    <source>
        <dbReference type="PROSITE" id="PS51166"/>
    </source>
</evidence>
<dbReference type="InterPro" id="IPR005135">
    <property type="entry name" value="Endo/exonuclease/phosphatase"/>
</dbReference>
<proteinExistence type="predicted"/>
<name>A0A8S1MGC3_9CILI</name>
<dbReference type="OrthoDB" id="284204at2759"/>
<dbReference type="PROSITE" id="PS51166">
    <property type="entry name" value="CBM20"/>
    <property type="match status" value="1"/>
</dbReference>
<dbReference type="Proteomes" id="UP000692954">
    <property type="component" value="Unassembled WGS sequence"/>
</dbReference>